<dbReference type="InterPro" id="IPR011991">
    <property type="entry name" value="ArsR-like_HTH"/>
</dbReference>
<comment type="caution">
    <text evidence="5">The sequence shown here is derived from an EMBL/GenBank/DDBJ whole genome shotgun (WGS) entry which is preliminary data.</text>
</comment>
<dbReference type="Gene3D" id="1.10.10.10">
    <property type="entry name" value="Winged helix-like DNA-binding domain superfamily/Winged helix DNA-binding domain"/>
    <property type="match status" value="1"/>
</dbReference>
<evidence type="ECO:0000256" key="1">
    <source>
        <dbReference type="ARBA" id="ARBA00023015"/>
    </source>
</evidence>
<dbReference type="PRINTS" id="PR00778">
    <property type="entry name" value="HTHARSR"/>
</dbReference>
<dbReference type="InterPro" id="IPR036388">
    <property type="entry name" value="WH-like_DNA-bd_sf"/>
</dbReference>
<dbReference type="InterPro" id="IPR001845">
    <property type="entry name" value="HTH_ArsR_DNA-bd_dom"/>
</dbReference>
<dbReference type="Proteomes" id="UP001597180">
    <property type="component" value="Unassembled WGS sequence"/>
</dbReference>
<evidence type="ECO:0000256" key="2">
    <source>
        <dbReference type="ARBA" id="ARBA00023125"/>
    </source>
</evidence>
<keyword evidence="3" id="KW-0804">Transcription</keyword>
<sequence length="100" mass="10982">MKILFHPAVDDIHLSSVLYALSDPVRLSLVSMVARQGAQPCSSYELPVAKSTASHHIRTLREAGVVRVQVQGTQHIVDLRREDLDARFPGLLDAILNAAQ</sequence>
<protein>
    <submittedName>
        <fullName evidence="5">ArsR/SmtB family transcription factor</fullName>
    </submittedName>
</protein>
<reference evidence="6" key="1">
    <citation type="journal article" date="2019" name="Int. J. Syst. Evol. Microbiol.">
        <title>The Global Catalogue of Microorganisms (GCM) 10K type strain sequencing project: providing services to taxonomists for standard genome sequencing and annotation.</title>
        <authorList>
            <consortium name="The Broad Institute Genomics Platform"/>
            <consortium name="The Broad Institute Genome Sequencing Center for Infectious Disease"/>
            <person name="Wu L."/>
            <person name="Ma J."/>
        </authorList>
    </citation>
    <scope>NUCLEOTIDE SEQUENCE [LARGE SCALE GENOMIC DNA]</scope>
    <source>
        <strain evidence="6">CCUG 53270</strain>
    </source>
</reference>
<evidence type="ECO:0000313" key="6">
    <source>
        <dbReference type="Proteomes" id="UP001597180"/>
    </source>
</evidence>
<dbReference type="InterPro" id="IPR036390">
    <property type="entry name" value="WH_DNA-bd_sf"/>
</dbReference>
<dbReference type="RefSeq" id="WP_345587103.1">
    <property type="nucleotide sequence ID" value="NZ_BAABJG010000006.1"/>
</dbReference>
<dbReference type="SUPFAM" id="SSF46785">
    <property type="entry name" value="Winged helix' DNA-binding domain"/>
    <property type="match status" value="1"/>
</dbReference>
<evidence type="ECO:0000313" key="5">
    <source>
        <dbReference type="EMBL" id="MFD1220460.1"/>
    </source>
</evidence>
<dbReference type="PROSITE" id="PS50987">
    <property type="entry name" value="HTH_ARSR_2"/>
    <property type="match status" value="1"/>
</dbReference>
<dbReference type="SMART" id="SM00418">
    <property type="entry name" value="HTH_ARSR"/>
    <property type="match status" value="1"/>
</dbReference>
<keyword evidence="1" id="KW-0805">Transcription regulation</keyword>
<evidence type="ECO:0000256" key="3">
    <source>
        <dbReference type="ARBA" id="ARBA00023163"/>
    </source>
</evidence>
<evidence type="ECO:0000259" key="4">
    <source>
        <dbReference type="PROSITE" id="PS50987"/>
    </source>
</evidence>
<name>A0ABW3UIG2_9BACL</name>
<dbReference type="InterPro" id="IPR051081">
    <property type="entry name" value="HTH_MetalResp_TranReg"/>
</dbReference>
<organism evidence="5 6">
    <name type="scientific">Paenibacillus vulneris</name>
    <dbReference type="NCBI Taxonomy" id="1133364"/>
    <lineage>
        <taxon>Bacteria</taxon>
        <taxon>Bacillati</taxon>
        <taxon>Bacillota</taxon>
        <taxon>Bacilli</taxon>
        <taxon>Bacillales</taxon>
        <taxon>Paenibacillaceae</taxon>
        <taxon>Paenibacillus</taxon>
    </lineage>
</organism>
<dbReference type="Pfam" id="PF12840">
    <property type="entry name" value="HTH_20"/>
    <property type="match status" value="1"/>
</dbReference>
<dbReference type="PANTHER" id="PTHR33154:SF12">
    <property type="entry name" value="TRANSCRIPTIONAL REGULATORY PROTEIN"/>
    <property type="match status" value="1"/>
</dbReference>
<proteinExistence type="predicted"/>
<gene>
    <name evidence="5" type="ORF">ACFQ4B_10040</name>
</gene>
<dbReference type="EMBL" id="JBHTLU010000013">
    <property type="protein sequence ID" value="MFD1220460.1"/>
    <property type="molecule type" value="Genomic_DNA"/>
</dbReference>
<accession>A0ABW3UIG2</accession>
<keyword evidence="6" id="KW-1185">Reference proteome</keyword>
<dbReference type="CDD" id="cd00090">
    <property type="entry name" value="HTH_ARSR"/>
    <property type="match status" value="1"/>
</dbReference>
<dbReference type="PANTHER" id="PTHR33154">
    <property type="entry name" value="TRANSCRIPTIONAL REGULATOR, ARSR FAMILY"/>
    <property type="match status" value="1"/>
</dbReference>
<keyword evidence="2" id="KW-0238">DNA-binding</keyword>
<feature type="domain" description="HTH arsR-type" evidence="4">
    <location>
        <begin position="6"/>
        <end position="100"/>
    </location>
</feature>